<proteinExistence type="predicted"/>
<comment type="caution">
    <text evidence="1">The sequence shown here is derived from an EMBL/GenBank/DDBJ whole genome shotgun (WGS) entry which is preliminary data.</text>
</comment>
<dbReference type="Proteomes" id="UP001164250">
    <property type="component" value="Chromosome 15"/>
</dbReference>
<sequence>MTPIKMLTQMDQAVCQASGPNQTGPNYHNTLALQSNLPPHPPQIPLKSKQTKAKASVKLSIVRALMRIICRTALSKSQNYAVLTSFVNPHHHNNFSSKSNNSTNKKKQPEDSKKSKSKPSDASTAVQSESATSVEEMELARARARRLAEDDRDTFLDVGPNNRPLFTKTPSLSLLTRKDACT</sequence>
<name>A0ACC0ZRJ8_9ROSI</name>
<evidence type="ECO:0000313" key="2">
    <source>
        <dbReference type="Proteomes" id="UP001164250"/>
    </source>
</evidence>
<organism evidence="1 2">
    <name type="scientific">Pistacia atlantica</name>
    <dbReference type="NCBI Taxonomy" id="434234"/>
    <lineage>
        <taxon>Eukaryota</taxon>
        <taxon>Viridiplantae</taxon>
        <taxon>Streptophyta</taxon>
        <taxon>Embryophyta</taxon>
        <taxon>Tracheophyta</taxon>
        <taxon>Spermatophyta</taxon>
        <taxon>Magnoliopsida</taxon>
        <taxon>eudicotyledons</taxon>
        <taxon>Gunneridae</taxon>
        <taxon>Pentapetalae</taxon>
        <taxon>rosids</taxon>
        <taxon>malvids</taxon>
        <taxon>Sapindales</taxon>
        <taxon>Anacardiaceae</taxon>
        <taxon>Pistacia</taxon>
    </lineage>
</organism>
<keyword evidence="2" id="KW-1185">Reference proteome</keyword>
<protein>
    <submittedName>
        <fullName evidence="1">Uncharacterized protein</fullName>
    </submittedName>
</protein>
<gene>
    <name evidence="1" type="ORF">Patl1_35098</name>
</gene>
<evidence type="ECO:0000313" key="1">
    <source>
        <dbReference type="EMBL" id="KAJ0074755.1"/>
    </source>
</evidence>
<dbReference type="EMBL" id="CM047910">
    <property type="protein sequence ID" value="KAJ0074755.1"/>
    <property type="molecule type" value="Genomic_DNA"/>
</dbReference>
<reference evidence="2" key="1">
    <citation type="journal article" date="2023" name="G3 (Bethesda)">
        <title>Genome assembly and association tests identify interacting loci associated with vigor, precocity, and sex in interspecific pistachio rootstocks.</title>
        <authorList>
            <person name="Palmer W."/>
            <person name="Jacygrad E."/>
            <person name="Sagayaradj S."/>
            <person name="Cavanaugh K."/>
            <person name="Han R."/>
            <person name="Bertier L."/>
            <person name="Beede B."/>
            <person name="Kafkas S."/>
            <person name="Golino D."/>
            <person name="Preece J."/>
            <person name="Michelmore R."/>
        </authorList>
    </citation>
    <scope>NUCLEOTIDE SEQUENCE [LARGE SCALE GENOMIC DNA]</scope>
</reference>
<accession>A0ACC0ZRJ8</accession>